<dbReference type="GO" id="GO:0055085">
    <property type="term" value="P:transmembrane transport"/>
    <property type="evidence" value="ECO:0007669"/>
    <property type="project" value="TreeGrafter"/>
</dbReference>
<feature type="transmembrane region" description="Helical" evidence="8">
    <location>
        <begin position="36"/>
        <end position="54"/>
    </location>
</feature>
<proteinExistence type="inferred from homology"/>
<feature type="transmembrane region" description="Helical" evidence="8">
    <location>
        <begin position="200"/>
        <end position="218"/>
    </location>
</feature>
<feature type="transmembrane region" description="Helical" evidence="8">
    <location>
        <begin position="295"/>
        <end position="323"/>
    </location>
</feature>
<feature type="transmembrane region" description="Helical" evidence="8">
    <location>
        <begin position="230"/>
        <end position="257"/>
    </location>
</feature>
<dbReference type="Proteomes" id="UP000006558">
    <property type="component" value="Chromosome"/>
</dbReference>
<keyword evidence="5 8" id="KW-0812">Transmembrane</keyword>
<sequence>MKEFRKILEDKAFFFTTLYILISFLVFKIFPDVFAVIVLMVFFTLLLDPVIRFLEKLKFGKYFSRVAALLLFFFVMVYSLYMIIPPVFNEFGSFIEFMTKVFESKIWKDYIKSPELMPVFDKIMNFLEPKLTDFLNYVFSLVTTNFVSVTTIIVFTLFGLGYTVFYIREIASFFVLIYPKSVRAEAREFFRDVYASMGRYIRVIFINAVIIGLSYWIVFEAFNLKYSAIISLWAFVTNFIPIVGVVLEYIPVLLFSLTLGVKGVLLIALFAILIHAVAFVVFIQLMKGLEKLNPVYIILSILFFGKLFGLFGSFVGVPLALFFKVFWRKFLRPLFEAG</sequence>
<dbReference type="eggNOG" id="COG0628">
    <property type="taxonomic scope" value="Bacteria"/>
</dbReference>
<dbReference type="PANTHER" id="PTHR21716:SF53">
    <property type="entry name" value="PERMEASE PERM-RELATED"/>
    <property type="match status" value="1"/>
</dbReference>
<evidence type="ECO:0000256" key="3">
    <source>
        <dbReference type="ARBA" id="ARBA00022448"/>
    </source>
</evidence>
<keyword evidence="6 8" id="KW-1133">Transmembrane helix</keyword>
<evidence type="ECO:0000256" key="7">
    <source>
        <dbReference type="ARBA" id="ARBA00023136"/>
    </source>
</evidence>
<protein>
    <recommendedName>
        <fullName evidence="11">Permease</fullName>
    </recommendedName>
</protein>
<name>A5IMM4_THEP1</name>
<feature type="transmembrane region" description="Helical" evidence="8">
    <location>
        <begin position="66"/>
        <end position="84"/>
    </location>
</feature>
<dbReference type="InterPro" id="IPR002549">
    <property type="entry name" value="AI-2E-like"/>
</dbReference>
<feature type="transmembrane region" description="Helical" evidence="8">
    <location>
        <begin position="12"/>
        <end position="30"/>
    </location>
</feature>
<feature type="transmembrane region" description="Helical" evidence="8">
    <location>
        <begin position="264"/>
        <end position="283"/>
    </location>
</feature>
<organism evidence="9 10">
    <name type="scientific">Thermotoga petrophila (strain ATCC BAA-488 / DSM 13995 / JCM 10881 / RKU-1)</name>
    <dbReference type="NCBI Taxonomy" id="390874"/>
    <lineage>
        <taxon>Bacteria</taxon>
        <taxon>Thermotogati</taxon>
        <taxon>Thermotogota</taxon>
        <taxon>Thermotogae</taxon>
        <taxon>Thermotogales</taxon>
        <taxon>Thermotogaceae</taxon>
        <taxon>Thermotoga</taxon>
    </lineage>
</organism>
<gene>
    <name evidence="9" type="ordered locus">Tpet_1434</name>
</gene>
<evidence type="ECO:0000256" key="1">
    <source>
        <dbReference type="ARBA" id="ARBA00004651"/>
    </source>
</evidence>
<dbReference type="PANTHER" id="PTHR21716">
    <property type="entry name" value="TRANSMEMBRANE PROTEIN"/>
    <property type="match status" value="1"/>
</dbReference>
<comment type="similarity">
    <text evidence="2">Belongs to the autoinducer-2 exporter (AI-2E) (TC 2.A.86) family.</text>
</comment>
<reference evidence="10" key="1">
    <citation type="submission" date="2007-05" db="EMBL/GenBank/DDBJ databases">
        <title>Complete sequence of Thermotoga petrophila RKU-1.</title>
        <authorList>
            <consortium name="US DOE Joint Genome Institute"/>
            <person name="Copeland A."/>
            <person name="Lucas S."/>
            <person name="Lapidus A."/>
            <person name="Barry K."/>
            <person name="Glavina del Rio T."/>
            <person name="Dalin E."/>
            <person name="Tice H."/>
            <person name="Pitluck S."/>
            <person name="Sims D."/>
            <person name="Brettin T."/>
            <person name="Bruce D."/>
            <person name="Detter J.C."/>
            <person name="Han C."/>
            <person name="Tapia R."/>
            <person name="Schmutz J."/>
            <person name="Larimer F."/>
            <person name="Land M."/>
            <person name="Hauser L."/>
            <person name="Kyrpides N."/>
            <person name="Mikhailova N."/>
            <person name="Nelson K."/>
            <person name="Gogarten J.P."/>
            <person name="Noll K."/>
            <person name="Richardson P."/>
        </authorList>
    </citation>
    <scope>NUCLEOTIDE SEQUENCE [LARGE SCALE GENOMIC DNA]</scope>
    <source>
        <strain evidence="10">ATCC BAA-488 / DSM 13995 / JCM 10881 / RKU-1</strain>
    </source>
</reference>
<comment type="subcellular location">
    <subcellularLocation>
        <location evidence="1">Cell membrane</location>
        <topology evidence="1">Multi-pass membrane protein</topology>
    </subcellularLocation>
</comment>
<evidence type="ECO:0000256" key="5">
    <source>
        <dbReference type="ARBA" id="ARBA00022692"/>
    </source>
</evidence>
<evidence type="ECO:0000256" key="4">
    <source>
        <dbReference type="ARBA" id="ARBA00022475"/>
    </source>
</evidence>
<evidence type="ECO:0000256" key="2">
    <source>
        <dbReference type="ARBA" id="ARBA00009773"/>
    </source>
</evidence>
<feature type="transmembrane region" description="Helical" evidence="8">
    <location>
        <begin position="134"/>
        <end position="167"/>
    </location>
</feature>
<dbReference type="AlphaFoldDB" id="A5IMM4"/>
<dbReference type="KEGG" id="tpt:Tpet_1434"/>
<keyword evidence="7 8" id="KW-0472">Membrane</keyword>
<dbReference type="HOGENOM" id="CLU_031275_8_3_0"/>
<dbReference type="EMBL" id="CP000702">
    <property type="protein sequence ID" value="ABQ47447.1"/>
    <property type="molecule type" value="Genomic_DNA"/>
</dbReference>
<reference evidence="9 10" key="2">
    <citation type="journal article" date="2009" name="Proc. Natl. Acad. Sci. U.S.A.">
        <title>On the chimeric nature, thermophilic origin, and phylogenetic placement of the Thermotogales.</title>
        <authorList>
            <person name="Zhaxybayeva O."/>
            <person name="Swithers K.S."/>
            <person name="Lapierre P."/>
            <person name="Fournier G.P."/>
            <person name="Bickhart D.M."/>
            <person name="DeBoy R.T."/>
            <person name="Nelson K.E."/>
            <person name="Nesbo C.L."/>
            <person name="Doolittle W.F."/>
            <person name="Gogarten J.P."/>
            <person name="Noll K.M."/>
        </authorList>
    </citation>
    <scope>NUCLEOTIDE SEQUENCE [LARGE SCALE GENOMIC DNA]</scope>
    <source>
        <strain evidence="10">ATCC BAA-488 / DSM 13995 / JCM 10881 / RKU-1</strain>
    </source>
</reference>
<evidence type="ECO:0000256" key="8">
    <source>
        <dbReference type="SAM" id="Phobius"/>
    </source>
</evidence>
<dbReference type="STRING" id="390874.Tpet_1434"/>
<evidence type="ECO:0000256" key="6">
    <source>
        <dbReference type="ARBA" id="ARBA00022989"/>
    </source>
</evidence>
<dbReference type="GO" id="GO:0005886">
    <property type="term" value="C:plasma membrane"/>
    <property type="evidence" value="ECO:0007669"/>
    <property type="project" value="UniProtKB-SubCell"/>
</dbReference>
<evidence type="ECO:0000313" key="10">
    <source>
        <dbReference type="Proteomes" id="UP000006558"/>
    </source>
</evidence>
<evidence type="ECO:0008006" key="11">
    <source>
        <dbReference type="Google" id="ProtNLM"/>
    </source>
</evidence>
<dbReference type="RefSeq" id="WP_004081545.1">
    <property type="nucleotide sequence ID" value="NC_009486.1"/>
</dbReference>
<evidence type="ECO:0000313" key="9">
    <source>
        <dbReference type="EMBL" id="ABQ47447.1"/>
    </source>
</evidence>
<accession>A5IMM4</accession>
<keyword evidence="3" id="KW-0813">Transport</keyword>
<dbReference type="Pfam" id="PF01594">
    <property type="entry name" value="AI-2E_transport"/>
    <property type="match status" value="1"/>
</dbReference>
<keyword evidence="4" id="KW-1003">Cell membrane</keyword>
<dbReference type="SMR" id="A5IMM4"/>